<evidence type="ECO:0000313" key="1">
    <source>
        <dbReference type="EMBL" id="QEH37612.1"/>
    </source>
</evidence>
<organism evidence="1 2">
    <name type="scientific">Aquisphaera giovannonii</name>
    <dbReference type="NCBI Taxonomy" id="406548"/>
    <lineage>
        <taxon>Bacteria</taxon>
        <taxon>Pseudomonadati</taxon>
        <taxon>Planctomycetota</taxon>
        <taxon>Planctomycetia</taxon>
        <taxon>Isosphaerales</taxon>
        <taxon>Isosphaeraceae</taxon>
        <taxon>Aquisphaera</taxon>
    </lineage>
</organism>
<dbReference type="AlphaFoldDB" id="A0A5B9WAQ2"/>
<reference evidence="1 2" key="1">
    <citation type="submission" date="2019-08" db="EMBL/GenBank/DDBJ databases">
        <title>Deep-cultivation of Planctomycetes and their phenomic and genomic characterization uncovers novel biology.</title>
        <authorList>
            <person name="Wiegand S."/>
            <person name="Jogler M."/>
            <person name="Boedeker C."/>
            <person name="Pinto D."/>
            <person name="Vollmers J."/>
            <person name="Rivas-Marin E."/>
            <person name="Kohn T."/>
            <person name="Peeters S.H."/>
            <person name="Heuer A."/>
            <person name="Rast P."/>
            <person name="Oberbeckmann S."/>
            <person name="Bunk B."/>
            <person name="Jeske O."/>
            <person name="Meyerdierks A."/>
            <person name="Storesund J.E."/>
            <person name="Kallscheuer N."/>
            <person name="Luecker S."/>
            <person name="Lage O.M."/>
            <person name="Pohl T."/>
            <person name="Merkel B.J."/>
            <person name="Hornburger P."/>
            <person name="Mueller R.-W."/>
            <person name="Bruemmer F."/>
            <person name="Labrenz M."/>
            <person name="Spormann A.M."/>
            <person name="Op den Camp H."/>
            <person name="Overmann J."/>
            <person name="Amann R."/>
            <person name="Jetten M.S.M."/>
            <person name="Mascher T."/>
            <person name="Medema M.H."/>
            <person name="Devos D.P."/>
            <person name="Kaster A.-K."/>
            <person name="Ovreas L."/>
            <person name="Rohde M."/>
            <person name="Galperin M.Y."/>
            <person name="Jogler C."/>
        </authorList>
    </citation>
    <scope>NUCLEOTIDE SEQUENCE [LARGE SCALE GENOMIC DNA]</scope>
    <source>
        <strain evidence="1 2">OJF2</strain>
    </source>
</reference>
<accession>A0A5B9WAQ2</accession>
<dbReference type="EMBL" id="CP042997">
    <property type="protein sequence ID" value="QEH37612.1"/>
    <property type="molecule type" value="Genomic_DNA"/>
</dbReference>
<dbReference type="RefSeq" id="WP_168222131.1">
    <property type="nucleotide sequence ID" value="NZ_CP042997.1"/>
</dbReference>
<dbReference type="Proteomes" id="UP000324233">
    <property type="component" value="Chromosome"/>
</dbReference>
<proteinExistence type="predicted"/>
<gene>
    <name evidence="1" type="ORF">OJF2_62030</name>
</gene>
<protein>
    <submittedName>
        <fullName evidence="1">Uncharacterized protein</fullName>
    </submittedName>
</protein>
<dbReference type="KEGG" id="agv:OJF2_62030"/>
<evidence type="ECO:0000313" key="2">
    <source>
        <dbReference type="Proteomes" id="UP000324233"/>
    </source>
</evidence>
<name>A0A5B9WAQ2_9BACT</name>
<keyword evidence="2" id="KW-1185">Reference proteome</keyword>
<sequence length="134" mass="14162">MSELDPSKIDLGELRNFAAASGASRRSVIVELGGQLLKVSARRPSGVLPRKGEADAAVLRAGAGQGPGRSEDMDRLQEALGSLGLGREAVRLDAAEAFVVTVTPGQLREITRLPLVGVVRPNRTHRASRKRTGS</sequence>